<dbReference type="SUPFAM" id="SSF52540">
    <property type="entry name" value="P-loop containing nucleoside triphosphate hydrolases"/>
    <property type="match status" value="1"/>
</dbReference>
<dbReference type="InterPro" id="IPR001054">
    <property type="entry name" value="A/G_cyclase"/>
</dbReference>
<dbReference type="GO" id="GO:0035556">
    <property type="term" value="P:intracellular signal transduction"/>
    <property type="evidence" value="ECO:0007669"/>
    <property type="project" value="InterPro"/>
</dbReference>
<keyword evidence="2" id="KW-0067">ATP-binding</keyword>
<protein>
    <recommendedName>
        <fullName evidence="3">Guanylate cyclase domain-containing protein</fullName>
    </recommendedName>
</protein>
<evidence type="ECO:0000313" key="5">
    <source>
        <dbReference type="Proteomes" id="UP000255165"/>
    </source>
</evidence>
<dbReference type="EMBL" id="QKWJ01000016">
    <property type="protein sequence ID" value="RDK09455.1"/>
    <property type="molecule type" value="Genomic_DNA"/>
</dbReference>
<reference evidence="5" key="1">
    <citation type="submission" date="2018-06" db="EMBL/GenBank/DDBJ databases">
        <authorList>
            <person name="Feng T."/>
            <person name="Jeon C.O."/>
        </authorList>
    </citation>
    <scope>NUCLEOTIDE SEQUENCE [LARGE SCALE GENOMIC DNA]</scope>
    <source>
        <strain evidence="5">S23</strain>
    </source>
</reference>
<evidence type="ECO:0000256" key="1">
    <source>
        <dbReference type="ARBA" id="ARBA00022741"/>
    </source>
</evidence>
<dbReference type="GO" id="GO:0005737">
    <property type="term" value="C:cytoplasm"/>
    <property type="evidence" value="ECO:0007669"/>
    <property type="project" value="TreeGrafter"/>
</dbReference>
<evidence type="ECO:0000313" key="4">
    <source>
        <dbReference type="EMBL" id="RDK09455.1"/>
    </source>
</evidence>
<dbReference type="PROSITE" id="PS50125">
    <property type="entry name" value="GUANYLATE_CYCLASE_2"/>
    <property type="match status" value="1"/>
</dbReference>
<evidence type="ECO:0000259" key="3">
    <source>
        <dbReference type="PROSITE" id="PS50125"/>
    </source>
</evidence>
<dbReference type="Pfam" id="PF00211">
    <property type="entry name" value="Guanylate_cyc"/>
    <property type="match status" value="1"/>
</dbReference>
<sequence length="1149" mass="125466">MRCARCGFENPAGAKFCEECGAKQVRVCPGCGQEAAASAKFCSECGAPLGAPVSAPAASSGAPRATATASSTPIDYTPPYLAERILAAQAEMEARGLADGERKMVTALFADMAGSTALIHDLDPEDARRLIDPVLALMMEAVHHYEGFVAKSMGDGILALFGAPIANEDHPQRALLAALRMQEAMRHYADGVRLGQGIALQIRVGINSGEVVVRTIRIKDLHTDYDPVGNSIHIASRMESIAVPGSIVASEHTRNLTEGYFAFKALGATPIKGLPEPLAVFEVLGLGPLRTRLQVSASRGLARFVGRTRELEQLQEARARARAGHGQIVGVVGEPGVGKSRLCHEFKLLAPRDCLVLETFSVSHGKAYPYLPLIELLRNYCQITAQDDERRRREKLTGKLLTLDRALEESLPYLFHLLGAIEPGSALVQMDTQIRQQRTFEAIKRLLVRESLTQPLELIIEDLQWLDSETEAFLGFLGESVASARILLLVNFRPEYRHDWSRKSYYTQLRLDPLGEAEARDLLRALLGDAAGLAPLEHLILAQTEGNPFFIEEVVQDLVEGQVLRGERGHYRLEQVPAKLHIPATVQGVLAARIDRLQPAEKAMLQTLAVIGKVFPWSLLARVVEQPEDTTKSLLARLQAGEFIYEQPAFPEVQYSFKHALTQEVTYGSLLSERRRALHERTAQAIEALFSAQLEEHCSELAYHFSRSGNTQKAVEYLHRAGRQAVHRSADAEAVTHLTMALALLATLPDAPERAREELAVQLTLGPAWMANKGFAAPEVEATYSRALALCRQLGETVQVFPALLGLRTYYTVHAELRTARELAGQLLALAKEAQDPALLVQAHRALGANLSYLGELAPARAQLEQAMALYDPRQHRSHGFIYGLEPGVQGLALIAMDLWLLGYPDQAWARSQEALALTQTPAHPSDSADALLAAAEVRLLRGEVQPAQDLAQALIALATDYGLPYGLACGTILSGSALAANGHVEEGIDLIQKGLSAYRATGAELLRTHFLALLAETCARAGQVEAGLAAVAEALATVERTEERVHEAELHRIKGELTLLEAGRVGEANEDAREAEACFQRAIAIASRQDARSPQLRAVVALSRLWQQQGRYAEARSLLYETYGWFSEGFDTVDLREARALLVKLGEQ</sequence>
<dbReference type="SUPFAM" id="SSF55073">
    <property type="entry name" value="Nucleotide cyclase"/>
    <property type="match status" value="1"/>
</dbReference>
<name>A0A370NV25_9BURK</name>
<dbReference type="PANTHER" id="PTHR16305:SF28">
    <property type="entry name" value="GUANYLATE CYCLASE DOMAIN-CONTAINING PROTEIN"/>
    <property type="match status" value="1"/>
</dbReference>
<evidence type="ECO:0000256" key="2">
    <source>
        <dbReference type="ARBA" id="ARBA00022840"/>
    </source>
</evidence>
<dbReference type="Pfam" id="PF12773">
    <property type="entry name" value="DZR"/>
    <property type="match status" value="1"/>
</dbReference>
<dbReference type="Gene3D" id="1.25.40.10">
    <property type="entry name" value="Tetratricopeptide repeat domain"/>
    <property type="match status" value="2"/>
</dbReference>
<dbReference type="InterPro" id="IPR011990">
    <property type="entry name" value="TPR-like_helical_dom_sf"/>
</dbReference>
<dbReference type="InterPro" id="IPR029787">
    <property type="entry name" value="Nucleotide_cyclase"/>
</dbReference>
<dbReference type="CDD" id="cd07302">
    <property type="entry name" value="CHD"/>
    <property type="match status" value="1"/>
</dbReference>
<feature type="domain" description="Guanylate cyclase" evidence="3">
    <location>
        <begin position="106"/>
        <end position="239"/>
    </location>
</feature>
<proteinExistence type="predicted"/>
<keyword evidence="1" id="KW-0547">Nucleotide-binding</keyword>
<dbReference type="Gene3D" id="3.30.70.1230">
    <property type="entry name" value="Nucleotide cyclase"/>
    <property type="match status" value="1"/>
</dbReference>
<dbReference type="SUPFAM" id="SSF48452">
    <property type="entry name" value="TPR-like"/>
    <property type="match status" value="2"/>
</dbReference>
<gene>
    <name evidence="4" type="ORF">DN412_15285</name>
</gene>
<dbReference type="PANTHER" id="PTHR16305">
    <property type="entry name" value="TESTICULAR SOLUBLE ADENYLYL CYCLASE"/>
    <property type="match status" value="1"/>
</dbReference>
<dbReference type="GO" id="GO:0004016">
    <property type="term" value="F:adenylate cyclase activity"/>
    <property type="evidence" value="ECO:0007669"/>
    <property type="project" value="UniProtKB-ARBA"/>
</dbReference>
<dbReference type="InterPro" id="IPR041664">
    <property type="entry name" value="AAA_16"/>
</dbReference>
<keyword evidence="5" id="KW-1185">Reference proteome</keyword>
<dbReference type="RefSeq" id="WP_115212395.1">
    <property type="nucleotide sequence ID" value="NZ_QKWJ01000016.1"/>
</dbReference>
<dbReference type="SMART" id="SM00044">
    <property type="entry name" value="CYCc"/>
    <property type="match status" value="1"/>
</dbReference>
<dbReference type="Proteomes" id="UP000255165">
    <property type="component" value="Unassembled WGS sequence"/>
</dbReference>
<dbReference type="InterPro" id="IPR027417">
    <property type="entry name" value="P-loop_NTPase"/>
</dbReference>
<comment type="caution">
    <text evidence="4">The sequence shown here is derived from an EMBL/GenBank/DDBJ whole genome shotgun (WGS) entry which is preliminary data.</text>
</comment>
<dbReference type="AlphaFoldDB" id="A0A370NV25"/>
<dbReference type="Pfam" id="PF13191">
    <property type="entry name" value="AAA_16"/>
    <property type="match status" value="1"/>
</dbReference>
<accession>A0A370NV25</accession>
<organism evidence="4 5">
    <name type="scientific">Cupriavidus lacunae</name>
    <dbReference type="NCBI Taxonomy" id="2666307"/>
    <lineage>
        <taxon>Bacteria</taxon>
        <taxon>Pseudomonadati</taxon>
        <taxon>Pseudomonadota</taxon>
        <taxon>Betaproteobacteria</taxon>
        <taxon>Burkholderiales</taxon>
        <taxon>Burkholderiaceae</taxon>
        <taxon>Cupriavidus</taxon>
    </lineage>
</organism>
<dbReference type="GO" id="GO:0005524">
    <property type="term" value="F:ATP binding"/>
    <property type="evidence" value="ECO:0007669"/>
    <property type="project" value="UniProtKB-KW"/>
</dbReference>
<dbReference type="GO" id="GO:0009190">
    <property type="term" value="P:cyclic nucleotide biosynthetic process"/>
    <property type="evidence" value="ECO:0007669"/>
    <property type="project" value="InterPro"/>
</dbReference>
<dbReference type="InterPro" id="IPR025874">
    <property type="entry name" value="DZR"/>
</dbReference>
<dbReference type="Gene3D" id="3.40.50.300">
    <property type="entry name" value="P-loop containing nucleotide triphosphate hydrolases"/>
    <property type="match status" value="1"/>
</dbReference>